<evidence type="ECO:0000313" key="6">
    <source>
        <dbReference type="Proteomes" id="UP001215956"/>
    </source>
</evidence>
<dbReference type="Pfam" id="PF07719">
    <property type="entry name" value="TPR_2"/>
    <property type="match status" value="2"/>
</dbReference>
<organism evidence="5 6">
    <name type="scientific">Candidatus Methanocrinis alkalitolerans</name>
    <dbReference type="NCBI Taxonomy" id="3033395"/>
    <lineage>
        <taxon>Archaea</taxon>
        <taxon>Methanobacteriati</taxon>
        <taxon>Methanobacteriota</taxon>
        <taxon>Stenosarchaea group</taxon>
        <taxon>Methanomicrobia</taxon>
        <taxon>Methanotrichales</taxon>
        <taxon>Methanotrichaceae</taxon>
        <taxon>Methanocrinis</taxon>
    </lineage>
</organism>
<evidence type="ECO:0000256" key="4">
    <source>
        <dbReference type="SAM" id="Phobius"/>
    </source>
</evidence>
<comment type="caution">
    <text evidence="5">The sequence shown here is derived from an EMBL/GenBank/DDBJ whole genome shotgun (WGS) entry which is preliminary data.</text>
</comment>
<dbReference type="Proteomes" id="UP001215956">
    <property type="component" value="Unassembled WGS sequence"/>
</dbReference>
<protein>
    <submittedName>
        <fullName evidence="5">Tetratricopeptide repeat protein</fullName>
    </submittedName>
</protein>
<sequence>MDPILPIIAGLILITVVALVSIKKRFAENSDFWFSMGMILADFGKYERAARCCERAVRIYPFYVHAWNNWGLALLKLGRHEEALERLEEALTLNPALGEGWYNKGIVLEKLHREGEAEEAFERARSLGVSP</sequence>
<name>A0ABT5XGE7_9EURY</name>
<dbReference type="SUPFAM" id="SSF48452">
    <property type="entry name" value="TPR-like"/>
    <property type="match status" value="1"/>
</dbReference>
<dbReference type="Pfam" id="PF13181">
    <property type="entry name" value="TPR_8"/>
    <property type="match status" value="1"/>
</dbReference>
<dbReference type="PROSITE" id="PS50293">
    <property type="entry name" value="TPR_REGION"/>
    <property type="match status" value="1"/>
</dbReference>
<dbReference type="InterPro" id="IPR019734">
    <property type="entry name" value="TPR_rpt"/>
</dbReference>
<dbReference type="InterPro" id="IPR051685">
    <property type="entry name" value="Ycf3/AcsC/BcsC/TPR_MFPF"/>
</dbReference>
<dbReference type="PROSITE" id="PS50005">
    <property type="entry name" value="TPR"/>
    <property type="match status" value="2"/>
</dbReference>
<dbReference type="Gene3D" id="1.25.40.10">
    <property type="entry name" value="Tetratricopeptide repeat domain"/>
    <property type="match status" value="1"/>
</dbReference>
<proteinExistence type="predicted"/>
<keyword evidence="4" id="KW-1133">Transmembrane helix</keyword>
<evidence type="ECO:0000256" key="2">
    <source>
        <dbReference type="ARBA" id="ARBA00022803"/>
    </source>
</evidence>
<feature type="repeat" description="TPR" evidence="3">
    <location>
        <begin position="64"/>
        <end position="97"/>
    </location>
</feature>
<dbReference type="InterPro" id="IPR013105">
    <property type="entry name" value="TPR_2"/>
</dbReference>
<dbReference type="EMBL" id="JARFPL010000030">
    <property type="protein sequence ID" value="MDF0593784.1"/>
    <property type="molecule type" value="Genomic_DNA"/>
</dbReference>
<dbReference type="PANTHER" id="PTHR44943">
    <property type="entry name" value="CELLULOSE SYNTHASE OPERON PROTEIN C"/>
    <property type="match status" value="1"/>
</dbReference>
<keyword evidence="2 3" id="KW-0802">TPR repeat</keyword>
<evidence type="ECO:0000256" key="1">
    <source>
        <dbReference type="ARBA" id="ARBA00022737"/>
    </source>
</evidence>
<dbReference type="PANTHER" id="PTHR44943:SF8">
    <property type="entry name" value="TPR REPEAT-CONTAINING PROTEIN MJ0263"/>
    <property type="match status" value="1"/>
</dbReference>
<keyword evidence="4" id="KW-0812">Transmembrane</keyword>
<accession>A0ABT5XGE7</accession>
<evidence type="ECO:0000313" key="5">
    <source>
        <dbReference type="EMBL" id="MDF0593784.1"/>
    </source>
</evidence>
<gene>
    <name evidence="5" type="ORF">P0O24_09325</name>
</gene>
<dbReference type="InterPro" id="IPR011990">
    <property type="entry name" value="TPR-like_helical_dom_sf"/>
</dbReference>
<reference evidence="5 6" key="1">
    <citation type="submission" date="2023-03" db="EMBL/GenBank/DDBJ databases">
        <title>Whole genome sequencing of Methanotrichaceae archaeon M04Ac.</title>
        <authorList>
            <person name="Khomyakova M.A."/>
            <person name="Merkel A.Y."/>
            <person name="Slobodkin A.I."/>
        </authorList>
    </citation>
    <scope>NUCLEOTIDE SEQUENCE [LARGE SCALE GENOMIC DNA]</scope>
    <source>
        <strain evidence="5 6">M04Ac</strain>
    </source>
</reference>
<dbReference type="SMART" id="SM00028">
    <property type="entry name" value="TPR"/>
    <property type="match status" value="3"/>
</dbReference>
<keyword evidence="1" id="KW-0677">Repeat</keyword>
<keyword evidence="4" id="KW-0472">Membrane</keyword>
<keyword evidence="6" id="KW-1185">Reference proteome</keyword>
<dbReference type="RefSeq" id="WP_316969486.1">
    <property type="nucleotide sequence ID" value="NZ_JARFPL010000030.1"/>
</dbReference>
<evidence type="ECO:0000256" key="3">
    <source>
        <dbReference type="PROSITE-ProRule" id="PRU00339"/>
    </source>
</evidence>
<feature type="repeat" description="TPR" evidence="3">
    <location>
        <begin position="30"/>
        <end position="63"/>
    </location>
</feature>
<feature type="transmembrane region" description="Helical" evidence="4">
    <location>
        <begin position="6"/>
        <end position="22"/>
    </location>
</feature>